<evidence type="ECO:0000313" key="17">
    <source>
        <dbReference type="EMBL" id="SHH92021.1"/>
    </source>
</evidence>
<evidence type="ECO:0000256" key="3">
    <source>
        <dbReference type="ARBA" id="ARBA00004824"/>
    </source>
</evidence>
<dbReference type="Pfam" id="PF01063">
    <property type="entry name" value="Aminotran_4"/>
    <property type="match status" value="1"/>
</dbReference>
<dbReference type="GO" id="GO:0004084">
    <property type="term" value="F:branched-chain-amino-acid transaminase activity"/>
    <property type="evidence" value="ECO:0007669"/>
    <property type="project" value="UniProtKB-EC"/>
</dbReference>
<dbReference type="EC" id="2.6.1.42" evidence="7"/>
<dbReference type="AlphaFoldDB" id="A0A1M5WX05"/>
<feature type="modified residue" description="N6-(pyridoxal phosphate)lysine" evidence="16">
    <location>
        <position position="195"/>
    </location>
</feature>
<name>A0A1M5WX05_9BACT</name>
<comment type="catalytic activity">
    <reaction evidence="15">
        <text>L-leucine + 2-oxoglutarate = 4-methyl-2-oxopentanoate + L-glutamate</text>
        <dbReference type="Rhea" id="RHEA:18321"/>
        <dbReference type="ChEBI" id="CHEBI:16810"/>
        <dbReference type="ChEBI" id="CHEBI:17865"/>
        <dbReference type="ChEBI" id="CHEBI:29985"/>
        <dbReference type="ChEBI" id="CHEBI:57427"/>
        <dbReference type="EC" id="2.6.1.42"/>
    </reaction>
</comment>
<dbReference type="Gene3D" id="3.20.10.10">
    <property type="entry name" value="D-amino Acid Aminotransferase, subunit A, domain 2"/>
    <property type="match status" value="1"/>
</dbReference>
<evidence type="ECO:0000256" key="7">
    <source>
        <dbReference type="ARBA" id="ARBA00013053"/>
    </source>
</evidence>
<dbReference type="GO" id="GO:0009099">
    <property type="term" value="P:L-valine biosynthetic process"/>
    <property type="evidence" value="ECO:0007669"/>
    <property type="project" value="UniProtKB-UniPathway"/>
</dbReference>
<accession>A0A1M5WX05</accession>
<dbReference type="NCBIfam" id="TIGR01123">
    <property type="entry name" value="ilvE_II"/>
    <property type="match status" value="1"/>
</dbReference>
<dbReference type="InterPro" id="IPR043131">
    <property type="entry name" value="BCAT-like_N"/>
</dbReference>
<dbReference type="UniPathway" id="UPA00049">
    <property type="reaction ID" value="UER00062"/>
</dbReference>
<comment type="similarity">
    <text evidence="6">Belongs to the class-IV pyridoxal-phosphate-dependent aminotransferase family.</text>
</comment>
<sequence length="354" mass="39008">MVETMKIEVERVAKSRLPQVDFSNLPFGKIYTDHMFMADFRNGEWGNARIMPYGHMLISPATPALHYGQSIFEGLKAYRGTDREALVFRPMANFKRLNLSAERLCMAQVPEELFMEGMRAVLDIDRAWIPSTPGSALYIRPFLFSADEFIGIRPSLDFTFMIIASPVGAYYSAPVKVKIETHYTRAVAGGTGYAKAGGNYGGAIYPTKLAMDQGYQQLLWTDGKEHAYIEESGTMNVMFVFGDTLVTPALSDSILAGITRDSVLAVARREGMKVEERKIGVKELIDGLKSGLVKEAFGVGTAATIAPIQAIGHEGIDYPLPAASKQNFAAHIYSVLDEIKRGIAPDPFGWVVKM</sequence>
<keyword evidence="10 17" id="KW-0808">Transferase</keyword>
<evidence type="ECO:0000256" key="12">
    <source>
        <dbReference type="ARBA" id="ARBA00023304"/>
    </source>
</evidence>
<dbReference type="InterPro" id="IPR036038">
    <property type="entry name" value="Aminotransferase-like"/>
</dbReference>
<dbReference type="UniPathway" id="UPA00047">
    <property type="reaction ID" value="UER00058"/>
</dbReference>
<proteinExistence type="inferred from homology"/>
<comment type="cofactor">
    <cofactor evidence="1">
        <name>pyridoxal 5'-phosphate</name>
        <dbReference type="ChEBI" id="CHEBI:597326"/>
    </cofactor>
</comment>
<gene>
    <name evidence="17" type="ORF">SAMN04488109_6099</name>
</gene>
<evidence type="ECO:0000256" key="4">
    <source>
        <dbReference type="ARBA" id="ARBA00004931"/>
    </source>
</evidence>
<evidence type="ECO:0000256" key="6">
    <source>
        <dbReference type="ARBA" id="ARBA00009320"/>
    </source>
</evidence>
<evidence type="ECO:0000256" key="10">
    <source>
        <dbReference type="ARBA" id="ARBA00022679"/>
    </source>
</evidence>
<comment type="pathway">
    <text evidence="4">Amino-acid biosynthesis; L-valine biosynthesis; L-valine from pyruvate: step 4/4.</text>
</comment>
<evidence type="ECO:0000256" key="14">
    <source>
        <dbReference type="ARBA" id="ARBA00048798"/>
    </source>
</evidence>
<keyword evidence="9" id="KW-0028">Amino-acid biosynthesis</keyword>
<protein>
    <recommendedName>
        <fullName evidence="7">branched-chain-amino-acid transaminase</fullName>
        <ecNumber evidence="7">2.6.1.42</ecNumber>
    </recommendedName>
</protein>
<evidence type="ECO:0000313" key="18">
    <source>
        <dbReference type="Proteomes" id="UP000184212"/>
    </source>
</evidence>
<keyword evidence="12" id="KW-0100">Branched-chain amino acid biosynthesis</keyword>
<evidence type="ECO:0000256" key="11">
    <source>
        <dbReference type="ARBA" id="ARBA00022898"/>
    </source>
</evidence>
<dbReference type="SUPFAM" id="SSF56752">
    <property type="entry name" value="D-aminoacid aminotransferase-like PLP-dependent enzymes"/>
    <property type="match status" value="1"/>
</dbReference>
<keyword evidence="8 17" id="KW-0032">Aminotransferase</keyword>
<dbReference type="GO" id="GO:0009098">
    <property type="term" value="P:L-leucine biosynthetic process"/>
    <property type="evidence" value="ECO:0007669"/>
    <property type="project" value="UniProtKB-UniPathway"/>
</dbReference>
<organism evidence="17 18">
    <name type="scientific">Chryseolinea serpens</name>
    <dbReference type="NCBI Taxonomy" id="947013"/>
    <lineage>
        <taxon>Bacteria</taxon>
        <taxon>Pseudomonadati</taxon>
        <taxon>Bacteroidota</taxon>
        <taxon>Cytophagia</taxon>
        <taxon>Cytophagales</taxon>
        <taxon>Fulvivirgaceae</taxon>
        <taxon>Chryseolinea</taxon>
    </lineage>
</organism>
<dbReference type="RefSeq" id="WP_073142156.1">
    <property type="nucleotide sequence ID" value="NZ_FQWQ01000005.1"/>
</dbReference>
<keyword evidence="18" id="KW-1185">Reference proteome</keyword>
<dbReference type="STRING" id="947013.SAMN04488109_6099"/>
<evidence type="ECO:0000256" key="13">
    <source>
        <dbReference type="ARBA" id="ARBA00048212"/>
    </source>
</evidence>
<evidence type="ECO:0000256" key="15">
    <source>
        <dbReference type="ARBA" id="ARBA00049229"/>
    </source>
</evidence>
<dbReference type="EMBL" id="FQWQ01000005">
    <property type="protein sequence ID" value="SHH92021.1"/>
    <property type="molecule type" value="Genomic_DNA"/>
</dbReference>
<evidence type="ECO:0000256" key="9">
    <source>
        <dbReference type="ARBA" id="ARBA00022605"/>
    </source>
</evidence>
<dbReference type="InterPro" id="IPR005786">
    <property type="entry name" value="B_amino_transII"/>
</dbReference>
<dbReference type="UniPathway" id="UPA00048">
    <property type="reaction ID" value="UER00073"/>
</dbReference>
<evidence type="ECO:0000256" key="8">
    <source>
        <dbReference type="ARBA" id="ARBA00022576"/>
    </source>
</evidence>
<evidence type="ECO:0000256" key="16">
    <source>
        <dbReference type="PIRSR" id="PIRSR006468-1"/>
    </source>
</evidence>
<dbReference type="PANTHER" id="PTHR11825">
    <property type="entry name" value="SUBGROUP IIII AMINOTRANSFERASE"/>
    <property type="match status" value="1"/>
</dbReference>
<dbReference type="PANTHER" id="PTHR11825:SF44">
    <property type="entry name" value="BRANCHED-CHAIN-AMINO-ACID AMINOTRANSFERASE"/>
    <property type="match status" value="1"/>
</dbReference>
<comment type="pathway">
    <text evidence="5">Amino-acid biosynthesis; L-leucine biosynthesis; L-leucine from 3-methyl-2-oxobutanoate: step 4/4.</text>
</comment>
<dbReference type="Gene3D" id="3.30.470.10">
    <property type="match status" value="1"/>
</dbReference>
<comment type="catalytic activity">
    <reaction evidence="14">
        <text>L-isoleucine + 2-oxoglutarate = (S)-3-methyl-2-oxopentanoate + L-glutamate</text>
        <dbReference type="Rhea" id="RHEA:24801"/>
        <dbReference type="ChEBI" id="CHEBI:16810"/>
        <dbReference type="ChEBI" id="CHEBI:29985"/>
        <dbReference type="ChEBI" id="CHEBI:35146"/>
        <dbReference type="ChEBI" id="CHEBI:58045"/>
        <dbReference type="EC" id="2.6.1.42"/>
    </reaction>
</comment>
<dbReference type="Proteomes" id="UP000184212">
    <property type="component" value="Unassembled WGS sequence"/>
</dbReference>
<dbReference type="InterPro" id="IPR043132">
    <property type="entry name" value="BCAT-like_C"/>
</dbReference>
<keyword evidence="11" id="KW-0663">Pyridoxal phosphate</keyword>
<evidence type="ECO:0000256" key="1">
    <source>
        <dbReference type="ARBA" id="ARBA00001933"/>
    </source>
</evidence>
<evidence type="ECO:0000256" key="5">
    <source>
        <dbReference type="ARBA" id="ARBA00005072"/>
    </source>
</evidence>
<comment type="pathway">
    <text evidence="3">Amino-acid biosynthesis; L-isoleucine biosynthesis; L-isoleucine from 2-oxobutanoate: step 4/4.</text>
</comment>
<reference evidence="17 18" key="1">
    <citation type="submission" date="2016-11" db="EMBL/GenBank/DDBJ databases">
        <authorList>
            <person name="Jaros S."/>
            <person name="Januszkiewicz K."/>
            <person name="Wedrychowicz H."/>
        </authorList>
    </citation>
    <scope>NUCLEOTIDE SEQUENCE [LARGE SCALE GENOMIC DNA]</scope>
    <source>
        <strain evidence="17 18">DSM 24574</strain>
    </source>
</reference>
<dbReference type="PIRSF" id="PIRSF006468">
    <property type="entry name" value="BCAT1"/>
    <property type="match status" value="1"/>
</dbReference>
<comment type="function">
    <text evidence="2">Acts on leucine, isoleucine and valine.</text>
</comment>
<dbReference type="NCBIfam" id="NF009897">
    <property type="entry name" value="PRK13357.1"/>
    <property type="match status" value="1"/>
</dbReference>
<dbReference type="OrthoDB" id="9804984at2"/>
<comment type="catalytic activity">
    <reaction evidence="13">
        <text>L-valine + 2-oxoglutarate = 3-methyl-2-oxobutanoate + L-glutamate</text>
        <dbReference type="Rhea" id="RHEA:24813"/>
        <dbReference type="ChEBI" id="CHEBI:11851"/>
        <dbReference type="ChEBI" id="CHEBI:16810"/>
        <dbReference type="ChEBI" id="CHEBI:29985"/>
        <dbReference type="ChEBI" id="CHEBI:57762"/>
        <dbReference type="EC" id="2.6.1.42"/>
    </reaction>
</comment>
<dbReference type="CDD" id="cd01557">
    <property type="entry name" value="BCAT_beta_family"/>
    <property type="match status" value="1"/>
</dbReference>
<dbReference type="InterPro" id="IPR001544">
    <property type="entry name" value="Aminotrans_IV"/>
</dbReference>
<evidence type="ECO:0000256" key="2">
    <source>
        <dbReference type="ARBA" id="ARBA00003109"/>
    </source>
</evidence>
<dbReference type="GO" id="GO:0009097">
    <property type="term" value="P:isoleucine biosynthetic process"/>
    <property type="evidence" value="ECO:0007669"/>
    <property type="project" value="UniProtKB-UniPathway"/>
</dbReference>
<dbReference type="InterPro" id="IPR033939">
    <property type="entry name" value="BCAT_family"/>
</dbReference>